<dbReference type="EMBL" id="LDEV01002692">
    <property type="protein sequence ID" value="KLJ08020.1"/>
    <property type="molecule type" value="Genomic_DNA"/>
</dbReference>
<feature type="compositionally biased region" description="Low complexity" evidence="1">
    <location>
        <begin position="40"/>
        <end position="50"/>
    </location>
</feature>
<organism evidence="2 3">
    <name type="scientific">Blastomyces silverae</name>
    <dbReference type="NCBI Taxonomy" id="2060906"/>
    <lineage>
        <taxon>Eukaryota</taxon>
        <taxon>Fungi</taxon>
        <taxon>Dikarya</taxon>
        <taxon>Ascomycota</taxon>
        <taxon>Pezizomycotina</taxon>
        <taxon>Eurotiomycetes</taxon>
        <taxon>Eurotiomycetidae</taxon>
        <taxon>Onygenales</taxon>
        <taxon>Ajellomycetaceae</taxon>
        <taxon>Blastomyces</taxon>
    </lineage>
</organism>
<evidence type="ECO:0000313" key="2">
    <source>
        <dbReference type="EMBL" id="KLJ08020.1"/>
    </source>
</evidence>
<feature type="region of interest" description="Disordered" evidence="1">
    <location>
        <begin position="1"/>
        <end position="55"/>
    </location>
</feature>
<dbReference type="AlphaFoldDB" id="A0A0H1B9G2"/>
<evidence type="ECO:0000256" key="1">
    <source>
        <dbReference type="SAM" id="MobiDB-lite"/>
    </source>
</evidence>
<protein>
    <submittedName>
        <fullName evidence="2">Uncharacterized protein</fullName>
    </submittedName>
</protein>
<accession>A0A0H1B9G2</accession>
<comment type="caution">
    <text evidence="2">The sequence shown here is derived from an EMBL/GenBank/DDBJ whole genome shotgun (WGS) entry which is preliminary data.</text>
</comment>
<feature type="compositionally biased region" description="Basic and acidic residues" evidence="1">
    <location>
        <begin position="1"/>
        <end position="11"/>
    </location>
</feature>
<proteinExistence type="predicted"/>
<keyword evidence="3" id="KW-1185">Reference proteome</keyword>
<reference evidence="3" key="1">
    <citation type="journal article" date="2015" name="PLoS Genet.">
        <title>The dynamic genome and transcriptome of the human fungal pathogen Blastomyces and close relative Emmonsia.</title>
        <authorList>
            <person name="Munoz J.F."/>
            <person name="Gauthier G.M."/>
            <person name="Desjardins C.A."/>
            <person name="Gallo J.E."/>
            <person name="Holder J."/>
            <person name="Sullivan T.D."/>
            <person name="Marty A.J."/>
            <person name="Carmen J.C."/>
            <person name="Chen Z."/>
            <person name="Ding L."/>
            <person name="Gujja S."/>
            <person name="Magrini V."/>
            <person name="Misas E."/>
            <person name="Mitreva M."/>
            <person name="Priest M."/>
            <person name="Saif S."/>
            <person name="Whiston E.A."/>
            <person name="Young S."/>
            <person name="Zeng Q."/>
            <person name="Goldman W.E."/>
            <person name="Mardis E.R."/>
            <person name="Taylor J.W."/>
            <person name="McEwen J.G."/>
            <person name="Clay O.K."/>
            <person name="Klein B.S."/>
            <person name="Cuomo C.A."/>
        </authorList>
    </citation>
    <scope>NUCLEOTIDE SEQUENCE [LARGE SCALE GENOMIC DNA]</scope>
    <source>
        <strain evidence="3">UAMH 139</strain>
    </source>
</reference>
<name>A0A0H1B9G2_9EURO</name>
<sequence>MARWFARDRFRPSHSHPPRPSLGLRPLLPAKWRRHPSPIAPAAHPAHPLAGQNRSHHLRFLDRLRLRP</sequence>
<dbReference type="Proteomes" id="UP000053573">
    <property type="component" value="Unassembled WGS sequence"/>
</dbReference>
<evidence type="ECO:0000313" key="3">
    <source>
        <dbReference type="Proteomes" id="UP000053573"/>
    </source>
</evidence>
<gene>
    <name evidence="2" type="ORF">EMPG_16521</name>
</gene>